<evidence type="ECO:0000313" key="1">
    <source>
        <dbReference type="EMBL" id="CAB4128138.1"/>
    </source>
</evidence>
<gene>
    <name evidence="1" type="ORF">UFOVP112_8</name>
</gene>
<protein>
    <submittedName>
        <fullName evidence="1">Uncharacterized protein</fullName>
    </submittedName>
</protein>
<reference evidence="1" key="1">
    <citation type="submission" date="2020-04" db="EMBL/GenBank/DDBJ databases">
        <authorList>
            <person name="Chiriac C."/>
            <person name="Salcher M."/>
            <person name="Ghai R."/>
            <person name="Kavagutti S V."/>
        </authorList>
    </citation>
    <scope>NUCLEOTIDE SEQUENCE</scope>
</reference>
<accession>A0A6J5L050</accession>
<name>A0A6J5L050_9CAUD</name>
<dbReference type="EMBL" id="LR796233">
    <property type="protein sequence ID" value="CAB4128138.1"/>
    <property type="molecule type" value="Genomic_DNA"/>
</dbReference>
<proteinExistence type="predicted"/>
<sequence>MSDRMFSNEQKAKLTQIMNEGIAVLQEIEDLNAGLNDTVKAIAEEMEIKPAILKKAIKIAQKSKLGETNQDHDELNTILETVGKTL</sequence>
<organism evidence="1">
    <name type="scientific">uncultured Caudovirales phage</name>
    <dbReference type="NCBI Taxonomy" id="2100421"/>
    <lineage>
        <taxon>Viruses</taxon>
        <taxon>Duplodnaviria</taxon>
        <taxon>Heunggongvirae</taxon>
        <taxon>Uroviricota</taxon>
        <taxon>Caudoviricetes</taxon>
        <taxon>Peduoviridae</taxon>
        <taxon>Maltschvirus</taxon>
        <taxon>Maltschvirus maltsch</taxon>
    </lineage>
</organism>